<dbReference type="Pfam" id="PF13888">
    <property type="entry name" value="MRF_C2"/>
    <property type="match status" value="1"/>
</dbReference>
<reference evidence="5" key="1">
    <citation type="journal article" name="BMC Genomics">
        <title>Long-read sequencing and de novo genome assembly of marine medaka (Oryzias melastigma).</title>
        <authorList>
            <person name="Liang P."/>
            <person name="Saqib H.S.A."/>
            <person name="Ni X."/>
            <person name="Shen Y."/>
        </authorList>
    </citation>
    <scope>NUCLEOTIDE SEQUENCE</scope>
    <source>
        <strain evidence="5">Bigg-433</strain>
    </source>
</reference>
<dbReference type="InterPro" id="IPR025719">
    <property type="entry name" value="MYRF_C2"/>
</dbReference>
<feature type="compositionally biased region" description="Basic and acidic residues" evidence="1">
    <location>
        <begin position="67"/>
        <end position="76"/>
    </location>
</feature>
<feature type="region of interest" description="Disordered" evidence="1">
    <location>
        <begin position="124"/>
        <end position="157"/>
    </location>
</feature>
<dbReference type="InterPro" id="IPR026932">
    <property type="entry name" value="MYRF_ICA"/>
</dbReference>
<dbReference type="GO" id="GO:0043565">
    <property type="term" value="F:sequence-specific DNA binding"/>
    <property type="evidence" value="ECO:0007669"/>
    <property type="project" value="TreeGrafter"/>
</dbReference>
<dbReference type="Pfam" id="PF13887">
    <property type="entry name" value="MYRF_ICA"/>
    <property type="match status" value="1"/>
</dbReference>
<sequence length="363" mass="41061">MVDKEQIFMENVGAVQQLTKLTDNLETRIKELEVWNRRLAKLKSLTGSLRSTRSQRHNSESTVPSPDLHKPGKVQDDHRTLTSKHCLRKKIFQVSIFTLLTTMAFCVISITTLYLLTVEKDSDSIPGPSNNSLQPAHTTAWTSTEKPLLSSLAPTGPPSPWPPDVDFCDLLYCDEVYCCPQSPGGSRGLNHTESEEKAVMKGAEADGQNVSSVQLSFRDWTNTTIHTFMIKESQQVIDSRYCMRDECGPGRYIFRVPVSQFVPVNMRITLVMNSTELLVVHLCDVDESITCSSLLDFQSVADSRYPSNTQGEHEWPLQVSRLYQSSYHFRSTVAGQADCSTDHHYAGAFFTDYFFNFYRRCTN</sequence>
<keyword evidence="2" id="KW-0472">Membrane</keyword>
<evidence type="ECO:0000259" key="4">
    <source>
        <dbReference type="Pfam" id="PF13888"/>
    </source>
</evidence>
<dbReference type="PANTHER" id="PTHR13029:SF17">
    <property type="entry name" value="MYELIN REGULATORY FACTOR-LIKE PROTEIN"/>
    <property type="match status" value="1"/>
</dbReference>
<dbReference type="GO" id="GO:0005789">
    <property type="term" value="C:endoplasmic reticulum membrane"/>
    <property type="evidence" value="ECO:0007669"/>
    <property type="project" value="TreeGrafter"/>
</dbReference>
<feature type="region of interest" description="Disordered" evidence="1">
    <location>
        <begin position="46"/>
        <end position="76"/>
    </location>
</feature>
<evidence type="ECO:0000259" key="3">
    <source>
        <dbReference type="Pfam" id="PF13887"/>
    </source>
</evidence>
<organism evidence="5 6">
    <name type="scientific">Oryzias melastigma</name>
    <name type="common">Marine medaka</name>
    <dbReference type="NCBI Taxonomy" id="30732"/>
    <lineage>
        <taxon>Eukaryota</taxon>
        <taxon>Metazoa</taxon>
        <taxon>Chordata</taxon>
        <taxon>Craniata</taxon>
        <taxon>Vertebrata</taxon>
        <taxon>Euteleostomi</taxon>
        <taxon>Actinopterygii</taxon>
        <taxon>Neopterygii</taxon>
        <taxon>Teleostei</taxon>
        <taxon>Neoteleostei</taxon>
        <taxon>Acanthomorphata</taxon>
        <taxon>Ovalentaria</taxon>
        <taxon>Atherinomorphae</taxon>
        <taxon>Beloniformes</taxon>
        <taxon>Adrianichthyidae</taxon>
        <taxon>Oryziinae</taxon>
        <taxon>Oryzias</taxon>
    </lineage>
</organism>
<gene>
    <name evidence="5" type="ORF">FQA47_015494</name>
</gene>
<dbReference type="AlphaFoldDB" id="A0A834FQL6"/>
<dbReference type="InterPro" id="IPR051577">
    <property type="entry name" value="MRF-like"/>
</dbReference>
<dbReference type="Proteomes" id="UP000646548">
    <property type="component" value="Unassembled WGS sequence"/>
</dbReference>
<dbReference type="GO" id="GO:0005634">
    <property type="term" value="C:nucleus"/>
    <property type="evidence" value="ECO:0007669"/>
    <property type="project" value="TreeGrafter"/>
</dbReference>
<protein>
    <submittedName>
        <fullName evidence="5">Myelin regulatory factor-like protein</fullName>
    </submittedName>
</protein>
<dbReference type="PANTHER" id="PTHR13029">
    <property type="match status" value="1"/>
</dbReference>
<dbReference type="GO" id="GO:0003700">
    <property type="term" value="F:DNA-binding transcription factor activity"/>
    <property type="evidence" value="ECO:0007669"/>
    <property type="project" value="TreeGrafter"/>
</dbReference>
<dbReference type="GO" id="GO:0016540">
    <property type="term" value="P:protein autoprocessing"/>
    <property type="evidence" value="ECO:0007669"/>
    <property type="project" value="InterPro"/>
</dbReference>
<feature type="domain" description="Myelin gene regulatory factor C-terminal" evidence="4">
    <location>
        <begin position="227"/>
        <end position="361"/>
    </location>
</feature>
<evidence type="ECO:0000256" key="1">
    <source>
        <dbReference type="SAM" id="MobiDB-lite"/>
    </source>
</evidence>
<keyword evidence="2" id="KW-0812">Transmembrane</keyword>
<dbReference type="EMBL" id="WKFB01000027">
    <property type="protein sequence ID" value="KAF6738470.1"/>
    <property type="molecule type" value="Genomic_DNA"/>
</dbReference>
<dbReference type="GO" id="GO:0045893">
    <property type="term" value="P:positive regulation of DNA-templated transcription"/>
    <property type="evidence" value="ECO:0007669"/>
    <property type="project" value="TreeGrafter"/>
</dbReference>
<proteinExistence type="predicted"/>
<evidence type="ECO:0000313" key="5">
    <source>
        <dbReference type="EMBL" id="KAF6738470.1"/>
    </source>
</evidence>
<evidence type="ECO:0000313" key="6">
    <source>
        <dbReference type="Proteomes" id="UP000646548"/>
    </source>
</evidence>
<keyword evidence="2" id="KW-1133">Transmembrane helix</keyword>
<feature type="compositionally biased region" description="Polar residues" evidence="1">
    <location>
        <begin position="127"/>
        <end position="145"/>
    </location>
</feature>
<feature type="domain" description="Myelin gene regulatory factor ICA" evidence="3">
    <location>
        <begin position="1"/>
        <end position="35"/>
    </location>
</feature>
<evidence type="ECO:0000256" key="2">
    <source>
        <dbReference type="SAM" id="Phobius"/>
    </source>
</evidence>
<name>A0A834FQL6_ORYME</name>
<comment type="caution">
    <text evidence="5">The sequence shown here is derived from an EMBL/GenBank/DDBJ whole genome shotgun (WGS) entry which is preliminary data.</text>
</comment>
<accession>A0A834FQL6</accession>
<feature type="transmembrane region" description="Helical" evidence="2">
    <location>
        <begin position="94"/>
        <end position="116"/>
    </location>
</feature>